<dbReference type="InterPro" id="IPR023214">
    <property type="entry name" value="HAD_sf"/>
</dbReference>
<sequence>MALQLSYRVPRRRLPLLLLALRSVHGSTAPDGGRTWAPIRAVLFDFDGSLVQSEETHRLSFSAVLQRDLDRETWYTKCVGRRPLSILSEYRQADAPPAEELAALLKADAVGRYDQVSATDGHSALLDDLDRAGICMAIVSSGSREYITKVLDRLQIAERFKLIVAGDDTEVEGHHKPDPLPYLLAARKLGFEPGECVAIEDSPAGIESALRAGMRVVAVRNPANREHELLLDEAVVATIDDFHGLPRTVLGCVVGHEPPLTAA</sequence>
<dbReference type="PANTHER" id="PTHR43481:SF4">
    <property type="entry name" value="GLYCEROL-1-PHOSPHATE PHOSPHOHYDROLASE 1-RELATED"/>
    <property type="match status" value="1"/>
</dbReference>
<dbReference type="SUPFAM" id="SSF56784">
    <property type="entry name" value="HAD-like"/>
    <property type="match status" value="1"/>
</dbReference>
<dbReference type="InterPro" id="IPR036412">
    <property type="entry name" value="HAD-like_sf"/>
</dbReference>
<proteinExistence type="predicted"/>
<evidence type="ECO:0000313" key="2">
    <source>
        <dbReference type="EMBL" id="KAG8469122.1"/>
    </source>
</evidence>
<keyword evidence="3" id="KW-1185">Reference proteome</keyword>
<dbReference type="GO" id="GO:0050308">
    <property type="term" value="F:sugar-phosphatase activity"/>
    <property type="evidence" value="ECO:0007669"/>
    <property type="project" value="TreeGrafter"/>
</dbReference>
<evidence type="ECO:0000313" key="3">
    <source>
        <dbReference type="Proteomes" id="UP000751190"/>
    </source>
</evidence>
<dbReference type="Pfam" id="PF13419">
    <property type="entry name" value="HAD_2"/>
    <property type="match status" value="1"/>
</dbReference>
<dbReference type="Gene3D" id="3.40.50.1000">
    <property type="entry name" value="HAD superfamily/HAD-like"/>
    <property type="match status" value="1"/>
</dbReference>
<keyword evidence="1" id="KW-0732">Signal</keyword>
<dbReference type="PANTHER" id="PTHR43481">
    <property type="entry name" value="FRUCTOSE-1-PHOSPHATE PHOSPHATASE"/>
    <property type="match status" value="1"/>
</dbReference>
<evidence type="ECO:0000256" key="1">
    <source>
        <dbReference type="SAM" id="SignalP"/>
    </source>
</evidence>
<dbReference type="InterPro" id="IPR051806">
    <property type="entry name" value="HAD-like_SPP"/>
</dbReference>
<feature type="signal peptide" evidence="1">
    <location>
        <begin position="1"/>
        <end position="26"/>
    </location>
</feature>
<dbReference type="InterPro" id="IPR041492">
    <property type="entry name" value="HAD_2"/>
</dbReference>
<dbReference type="NCBIfam" id="TIGR01509">
    <property type="entry name" value="HAD-SF-IA-v3"/>
    <property type="match status" value="1"/>
</dbReference>
<dbReference type="InterPro" id="IPR006439">
    <property type="entry name" value="HAD-SF_hydro_IA"/>
</dbReference>
<dbReference type="InterPro" id="IPR023198">
    <property type="entry name" value="PGP-like_dom2"/>
</dbReference>
<dbReference type="Proteomes" id="UP000751190">
    <property type="component" value="Unassembled WGS sequence"/>
</dbReference>
<dbReference type="SFLD" id="SFLDG01129">
    <property type="entry name" value="C1.5:_HAD__Beta-PGM__Phosphata"/>
    <property type="match status" value="1"/>
</dbReference>
<dbReference type="AlphaFoldDB" id="A0A8J5XV39"/>
<name>A0A8J5XV39_DIALT</name>
<dbReference type="PRINTS" id="PR00413">
    <property type="entry name" value="HADHALOGNASE"/>
</dbReference>
<dbReference type="OrthoDB" id="40579at2759"/>
<organism evidence="2 3">
    <name type="scientific">Diacronema lutheri</name>
    <name type="common">Unicellular marine alga</name>
    <name type="synonym">Monochrysis lutheri</name>
    <dbReference type="NCBI Taxonomy" id="2081491"/>
    <lineage>
        <taxon>Eukaryota</taxon>
        <taxon>Haptista</taxon>
        <taxon>Haptophyta</taxon>
        <taxon>Pavlovophyceae</taxon>
        <taxon>Pavlovales</taxon>
        <taxon>Pavlovaceae</taxon>
        <taxon>Diacronema</taxon>
    </lineage>
</organism>
<comment type="caution">
    <text evidence="2">The sequence shown here is derived from an EMBL/GenBank/DDBJ whole genome shotgun (WGS) entry which is preliminary data.</text>
</comment>
<dbReference type="SFLD" id="SFLDS00003">
    <property type="entry name" value="Haloacid_Dehalogenase"/>
    <property type="match status" value="1"/>
</dbReference>
<protein>
    <submittedName>
        <fullName evidence="2">Uncharacterized protein</fullName>
    </submittedName>
</protein>
<dbReference type="OMA" id="CDSERIH"/>
<reference evidence="2" key="1">
    <citation type="submission" date="2021-05" db="EMBL/GenBank/DDBJ databases">
        <title>The genome of the haptophyte Pavlova lutheri (Diacronema luteri, Pavlovales) - a model for lipid biosynthesis in eukaryotic algae.</title>
        <authorList>
            <person name="Hulatt C.J."/>
            <person name="Posewitz M.C."/>
        </authorList>
    </citation>
    <scope>NUCLEOTIDE SEQUENCE</scope>
    <source>
        <strain evidence="2">NIVA-4/92</strain>
    </source>
</reference>
<gene>
    <name evidence="2" type="ORF">KFE25_007640</name>
</gene>
<dbReference type="CDD" id="cd07505">
    <property type="entry name" value="HAD_BPGM-like"/>
    <property type="match status" value="1"/>
</dbReference>
<dbReference type="EMBL" id="JAGTXO010000003">
    <property type="protein sequence ID" value="KAG8469122.1"/>
    <property type="molecule type" value="Genomic_DNA"/>
</dbReference>
<dbReference type="Gene3D" id="1.10.150.240">
    <property type="entry name" value="Putative phosphatase, domain 2"/>
    <property type="match status" value="1"/>
</dbReference>
<accession>A0A8J5XV39</accession>
<feature type="chain" id="PRO_5035165739" evidence="1">
    <location>
        <begin position="27"/>
        <end position="263"/>
    </location>
</feature>